<dbReference type="InterPro" id="IPR009097">
    <property type="entry name" value="Cyclic_Pdiesterase"/>
</dbReference>
<dbReference type="InterPro" id="IPR004175">
    <property type="entry name" value="RNA_CPDase"/>
</dbReference>
<dbReference type="NCBIfam" id="TIGR02258">
    <property type="entry name" value="2_5_ligase"/>
    <property type="match status" value="1"/>
</dbReference>
<dbReference type="EMBL" id="QMQV01000102">
    <property type="protein sequence ID" value="RLE47851.1"/>
    <property type="molecule type" value="Genomic_DNA"/>
</dbReference>
<sequence length="184" mass="21203">MVRAFIAVETSTPKMELYMKQIHDFLSKLPIRYTKVDPSVAHITLKFLGEIPEVLVERVISQLEKVEYESFEIEASGIGFFPNERRPRVVFIEVKRGADKLKRLAEIVEESLSKIGFAREKREFIPHITVARIKSFTSSPKIRELTSLGEQISERIAIRELKLKRSILTSQGPIYSDIYVKPLL</sequence>
<keyword evidence="1 2" id="KW-0378">Hydrolase</keyword>
<comment type="caution">
    <text evidence="4">The sequence shown here is derived from an EMBL/GenBank/DDBJ whole genome shotgun (WGS) entry which is preliminary data.</text>
</comment>
<evidence type="ECO:0000256" key="2">
    <source>
        <dbReference type="HAMAP-Rule" id="MF_01940"/>
    </source>
</evidence>
<evidence type="ECO:0000313" key="5">
    <source>
        <dbReference type="Proteomes" id="UP000278475"/>
    </source>
</evidence>
<organism evidence="4 5">
    <name type="scientific">Thermoproteota archaeon</name>
    <dbReference type="NCBI Taxonomy" id="2056631"/>
    <lineage>
        <taxon>Archaea</taxon>
        <taxon>Thermoproteota</taxon>
    </lineage>
</organism>
<dbReference type="GO" id="GO:0008664">
    <property type="term" value="F:RNA 2',3'-cyclic 3'-phosphodiesterase activity"/>
    <property type="evidence" value="ECO:0007669"/>
    <property type="project" value="UniProtKB-EC"/>
</dbReference>
<evidence type="ECO:0000259" key="3">
    <source>
        <dbReference type="Pfam" id="PF02834"/>
    </source>
</evidence>
<comment type="function">
    <text evidence="2">Hydrolyzes RNA 2',3'-cyclic phosphodiester to an RNA 2'-phosphomonoester.</text>
</comment>
<feature type="domain" description="Phosphoesterase HXTX" evidence="3">
    <location>
        <begin position="15"/>
        <end position="90"/>
    </location>
</feature>
<evidence type="ECO:0000256" key="1">
    <source>
        <dbReference type="ARBA" id="ARBA00022801"/>
    </source>
</evidence>
<reference evidence="4 5" key="1">
    <citation type="submission" date="2018-06" db="EMBL/GenBank/DDBJ databases">
        <title>Extensive metabolic versatility and redundancy in microbially diverse, dynamic hydrothermal sediments.</title>
        <authorList>
            <person name="Dombrowski N."/>
            <person name="Teske A."/>
            <person name="Baker B.J."/>
        </authorList>
    </citation>
    <scope>NUCLEOTIDE SEQUENCE [LARGE SCALE GENOMIC DNA]</scope>
    <source>
        <strain evidence="4">B66_G16</strain>
    </source>
</reference>
<dbReference type="Gene3D" id="3.90.1140.10">
    <property type="entry name" value="Cyclic phosphodiesterase"/>
    <property type="match status" value="1"/>
</dbReference>
<comment type="similarity">
    <text evidence="2">Belongs to the 2H phosphoesterase superfamily. ThpR family.</text>
</comment>
<dbReference type="GO" id="GO:0004113">
    <property type="term" value="F:2',3'-cyclic-nucleotide 3'-phosphodiesterase activity"/>
    <property type="evidence" value="ECO:0007669"/>
    <property type="project" value="InterPro"/>
</dbReference>
<dbReference type="Proteomes" id="UP000278475">
    <property type="component" value="Unassembled WGS sequence"/>
</dbReference>
<evidence type="ECO:0000313" key="4">
    <source>
        <dbReference type="EMBL" id="RLE47851.1"/>
    </source>
</evidence>
<feature type="short sequence motif" description="HXTX 2" evidence="2">
    <location>
        <begin position="127"/>
        <end position="130"/>
    </location>
</feature>
<dbReference type="PANTHER" id="PTHR35561:SF1">
    <property type="entry name" value="RNA 2',3'-CYCLIC PHOSPHODIESTERASE"/>
    <property type="match status" value="1"/>
</dbReference>
<dbReference type="Pfam" id="PF02834">
    <property type="entry name" value="LigT_PEase"/>
    <property type="match status" value="2"/>
</dbReference>
<dbReference type="AlphaFoldDB" id="A0A497ELL9"/>
<feature type="active site" description="Proton donor" evidence="2">
    <location>
        <position position="42"/>
    </location>
</feature>
<feature type="short sequence motif" description="HXTX 1" evidence="2">
    <location>
        <begin position="42"/>
        <end position="45"/>
    </location>
</feature>
<gene>
    <name evidence="4" type="primary">thpR</name>
    <name evidence="4" type="ORF">DRJ31_08245</name>
</gene>
<comment type="catalytic activity">
    <reaction evidence="2">
        <text>a 3'-end 2',3'-cyclophospho-ribonucleotide-RNA + H2O = a 3'-end 2'-phospho-ribonucleotide-RNA + H(+)</text>
        <dbReference type="Rhea" id="RHEA:11828"/>
        <dbReference type="Rhea" id="RHEA-COMP:10464"/>
        <dbReference type="Rhea" id="RHEA-COMP:17353"/>
        <dbReference type="ChEBI" id="CHEBI:15377"/>
        <dbReference type="ChEBI" id="CHEBI:15378"/>
        <dbReference type="ChEBI" id="CHEBI:83064"/>
        <dbReference type="ChEBI" id="CHEBI:173113"/>
        <dbReference type="EC" id="3.1.4.58"/>
    </reaction>
</comment>
<feature type="domain" description="Phosphoesterase HXTX" evidence="3">
    <location>
        <begin position="95"/>
        <end position="175"/>
    </location>
</feature>
<protein>
    <recommendedName>
        <fullName evidence="2">RNA 2',3'-cyclic phosphodiesterase</fullName>
        <shortName evidence="2">RNA 2',3'-CPDase</shortName>
        <ecNumber evidence="2">3.1.4.58</ecNumber>
    </recommendedName>
</protein>
<dbReference type="PANTHER" id="PTHR35561">
    <property type="entry name" value="RNA 2',3'-CYCLIC PHOSPHODIESTERASE"/>
    <property type="match status" value="1"/>
</dbReference>
<dbReference type="InterPro" id="IPR014051">
    <property type="entry name" value="Phosphoesterase_HXTX"/>
</dbReference>
<proteinExistence type="inferred from homology"/>
<accession>A0A497ELL9</accession>
<name>A0A497ELL9_9CREN</name>
<dbReference type="HAMAP" id="MF_01940">
    <property type="entry name" value="RNA_CPDase"/>
    <property type="match status" value="1"/>
</dbReference>
<dbReference type="EC" id="3.1.4.58" evidence="2"/>
<dbReference type="SUPFAM" id="SSF55144">
    <property type="entry name" value="LigT-like"/>
    <property type="match status" value="1"/>
</dbReference>
<feature type="active site" description="Proton acceptor" evidence="2">
    <location>
        <position position="127"/>
    </location>
</feature>